<organism evidence="1 2">
    <name type="scientific">Blepharisma stoltei</name>
    <dbReference type="NCBI Taxonomy" id="1481888"/>
    <lineage>
        <taxon>Eukaryota</taxon>
        <taxon>Sar</taxon>
        <taxon>Alveolata</taxon>
        <taxon>Ciliophora</taxon>
        <taxon>Postciliodesmatophora</taxon>
        <taxon>Heterotrichea</taxon>
        <taxon>Heterotrichida</taxon>
        <taxon>Blepharismidae</taxon>
        <taxon>Blepharisma</taxon>
    </lineage>
</organism>
<dbReference type="AlphaFoldDB" id="A0AAU9J443"/>
<protein>
    <submittedName>
        <fullName evidence="1">Uncharacterized protein</fullName>
    </submittedName>
</protein>
<name>A0AAU9J443_9CILI</name>
<comment type="caution">
    <text evidence="1">The sequence shown here is derived from an EMBL/GenBank/DDBJ whole genome shotgun (WGS) entry which is preliminary data.</text>
</comment>
<evidence type="ECO:0000313" key="2">
    <source>
        <dbReference type="Proteomes" id="UP001162131"/>
    </source>
</evidence>
<accession>A0AAU9J443</accession>
<dbReference type="Proteomes" id="UP001162131">
    <property type="component" value="Unassembled WGS sequence"/>
</dbReference>
<dbReference type="EMBL" id="CAJZBQ010000025">
    <property type="protein sequence ID" value="CAG9320584.1"/>
    <property type="molecule type" value="Genomic_DNA"/>
</dbReference>
<reference evidence="1" key="1">
    <citation type="submission" date="2021-09" db="EMBL/GenBank/DDBJ databases">
        <authorList>
            <consortium name="AG Swart"/>
            <person name="Singh M."/>
            <person name="Singh A."/>
            <person name="Seah K."/>
            <person name="Emmerich C."/>
        </authorList>
    </citation>
    <scope>NUCLEOTIDE SEQUENCE</scope>
    <source>
        <strain evidence="1">ATCC30299</strain>
    </source>
</reference>
<sequence length="115" mass="13390">MHTEHFLPSLASQEVQRLLQLLYSRLKSSEYNQYCKHTGHPILMHLPCKLYKLQQMCIKSMKSTLSVFSARWIIAIIEWACAIISFALSTHLVHFVAVEQDKHWLVHDLQVSVSK</sequence>
<keyword evidence="2" id="KW-1185">Reference proteome</keyword>
<gene>
    <name evidence="1" type="ORF">BSTOLATCC_MIC26498</name>
</gene>
<proteinExistence type="predicted"/>
<evidence type="ECO:0000313" key="1">
    <source>
        <dbReference type="EMBL" id="CAG9320584.1"/>
    </source>
</evidence>